<evidence type="ECO:0000313" key="2">
    <source>
        <dbReference type="Proteomes" id="UP000759131"/>
    </source>
</evidence>
<reference evidence="1" key="1">
    <citation type="submission" date="2020-11" db="EMBL/GenBank/DDBJ databases">
        <authorList>
            <person name="Tran Van P."/>
        </authorList>
    </citation>
    <scope>NUCLEOTIDE SEQUENCE</scope>
</reference>
<keyword evidence="2" id="KW-1185">Reference proteome</keyword>
<name>A0A7R9L657_9ACAR</name>
<dbReference type="EMBL" id="CAJPIZ010017446">
    <property type="protein sequence ID" value="CAG2116112.1"/>
    <property type="molecule type" value="Genomic_DNA"/>
</dbReference>
<dbReference type="EMBL" id="OC872021">
    <property type="protein sequence ID" value="CAD7635682.1"/>
    <property type="molecule type" value="Genomic_DNA"/>
</dbReference>
<dbReference type="Proteomes" id="UP000759131">
    <property type="component" value="Unassembled WGS sequence"/>
</dbReference>
<evidence type="ECO:0000313" key="1">
    <source>
        <dbReference type="EMBL" id="CAD7635682.1"/>
    </source>
</evidence>
<protein>
    <submittedName>
        <fullName evidence="1">Uncharacterized protein</fullName>
    </submittedName>
</protein>
<accession>A0A7R9L657</accession>
<sequence length="75" mass="8725">MICANPLCDQNITIDSAFMDRYCCVTLFADNTVYQLTVNTTDRMNPVFRYKRSQTLSEWSNGDKQDYSLENVVKQ</sequence>
<organism evidence="1">
    <name type="scientific">Medioppia subpectinata</name>
    <dbReference type="NCBI Taxonomy" id="1979941"/>
    <lineage>
        <taxon>Eukaryota</taxon>
        <taxon>Metazoa</taxon>
        <taxon>Ecdysozoa</taxon>
        <taxon>Arthropoda</taxon>
        <taxon>Chelicerata</taxon>
        <taxon>Arachnida</taxon>
        <taxon>Acari</taxon>
        <taxon>Acariformes</taxon>
        <taxon>Sarcoptiformes</taxon>
        <taxon>Oribatida</taxon>
        <taxon>Brachypylina</taxon>
        <taxon>Oppioidea</taxon>
        <taxon>Oppiidae</taxon>
        <taxon>Medioppia</taxon>
    </lineage>
</organism>
<gene>
    <name evidence="1" type="ORF">OSB1V03_LOCUS16073</name>
</gene>
<dbReference type="OrthoDB" id="6529746at2759"/>
<proteinExistence type="predicted"/>
<dbReference type="AlphaFoldDB" id="A0A7R9L657"/>